<evidence type="ECO:0000313" key="16">
    <source>
        <dbReference type="Proteomes" id="UP000635565"/>
    </source>
</evidence>
<dbReference type="RefSeq" id="WP_201367120.1">
    <property type="nucleotide sequence ID" value="NZ_BNJJ01000039.1"/>
</dbReference>
<accession>A0ABQ3VTE5</accession>
<name>A0ABQ3VTE5_9CHLR</name>
<sequence>MISPIAATQSAQPDVTIVVTPLEPAVPEAPRRPQITIPKNIVVKCPQCKELLYERDYQRNLKVCPHCHYHFKLTAYERIEMLADSDSFVEVDSDITSADPLNFSNQSQVYAEKLTKERQKTHLNEAVVIGHATIEDLPIALAIMDFRFIGGSMGAAVGEKITRAIELGIERHIPVLIASASGGARMQEGIQSLMQMAKTSAALAKLGEARLPFFSLLTDPTTGGVTASFAMLGDVIMAEPGTLVCFAGPRVIEQFMHVQLPKGAVTAEFVYQHGLIDAVVSRHELRQTLARLLSFYAQAGNWQPQRHI</sequence>
<comment type="caution">
    <text evidence="15">The sequence shown here is derived from an EMBL/GenBank/DDBJ whole genome shotgun (WGS) entry which is preliminary data.</text>
</comment>
<dbReference type="GO" id="GO:0016740">
    <property type="term" value="F:transferase activity"/>
    <property type="evidence" value="ECO:0007669"/>
    <property type="project" value="UniProtKB-KW"/>
</dbReference>
<comment type="catalytic activity">
    <reaction evidence="13">
        <text>N(6)-carboxybiotinyl-L-lysyl-[protein] + acetyl-CoA = N(6)-biotinyl-L-lysyl-[protein] + malonyl-CoA</text>
        <dbReference type="Rhea" id="RHEA:54728"/>
        <dbReference type="Rhea" id="RHEA-COMP:10505"/>
        <dbReference type="Rhea" id="RHEA-COMP:10506"/>
        <dbReference type="ChEBI" id="CHEBI:57288"/>
        <dbReference type="ChEBI" id="CHEBI:57384"/>
        <dbReference type="ChEBI" id="CHEBI:83144"/>
        <dbReference type="ChEBI" id="CHEBI:83145"/>
        <dbReference type="EC" id="2.1.3.15"/>
    </reaction>
</comment>
<dbReference type="PANTHER" id="PTHR42995:SF5">
    <property type="entry name" value="ACETYL-COENZYME A CARBOXYLASE CARBOXYL TRANSFERASE SUBUNIT BETA, CHLOROPLASTIC"/>
    <property type="match status" value="1"/>
</dbReference>
<dbReference type="PRINTS" id="PR01070">
    <property type="entry name" value="ACCCTRFRASEB"/>
</dbReference>
<evidence type="ECO:0000256" key="11">
    <source>
        <dbReference type="ARBA" id="ARBA00023160"/>
    </source>
</evidence>
<dbReference type="Pfam" id="PF17848">
    <property type="entry name" value="Zn_ribbon_ACC"/>
    <property type="match status" value="1"/>
</dbReference>
<dbReference type="EC" id="2.1.3.15" evidence="13"/>
<protein>
    <recommendedName>
        <fullName evidence="13">Acetyl-coenzyme A carboxylase carboxyl transferase subunit beta</fullName>
        <shortName evidence="13">ACCase subunit beta</shortName>
        <shortName evidence="13">Acetyl-CoA carboxylase carboxyltransferase subunit beta</shortName>
        <ecNumber evidence="13">2.1.3.15</ecNumber>
    </recommendedName>
</protein>
<keyword evidence="2 13" id="KW-0444">Lipid biosynthesis</keyword>
<dbReference type="InterPro" id="IPR029045">
    <property type="entry name" value="ClpP/crotonase-like_dom_sf"/>
</dbReference>
<keyword evidence="3 13" id="KW-0808">Transferase</keyword>
<keyword evidence="5 13" id="KW-0547">Nucleotide-binding</keyword>
<dbReference type="InterPro" id="IPR011762">
    <property type="entry name" value="COA_CT_N"/>
</dbReference>
<gene>
    <name evidence="15" type="primary">accD_2</name>
    <name evidence="13" type="synonym">accD</name>
    <name evidence="15" type="ORF">KSZ_75580</name>
</gene>
<keyword evidence="4 13" id="KW-0479">Metal-binding</keyword>
<proteinExistence type="inferred from homology"/>
<dbReference type="Pfam" id="PF01039">
    <property type="entry name" value="Carboxyl_trans"/>
    <property type="match status" value="1"/>
</dbReference>
<dbReference type="PROSITE" id="PS50980">
    <property type="entry name" value="COA_CT_NTER"/>
    <property type="match status" value="1"/>
</dbReference>
<evidence type="ECO:0000256" key="13">
    <source>
        <dbReference type="HAMAP-Rule" id="MF_01395"/>
    </source>
</evidence>
<evidence type="ECO:0000256" key="7">
    <source>
        <dbReference type="ARBA" id="ARBA00022832"/>
    </source>
</evidence>
<dbReference type="HAMAP" id="MF_01395">
    <property type="entry name" value="AcetylCoA_CT_beta"/>
    <property type="match status" value="1"/>
</dbReference>
<comment type="cofactor">
    <cofactor evidence="13">
        <name>Zn(2+)</name>
        <dbReference type="ChEBI" id="CHEBI:29105"/>
    </cofactor>
    <text evidence="13">Binds 1 zinc ion per subunit.</text>
</comment>
<evidence type="ECO:0000256" key="8">
    <source>
        <dbReference type="ARBA" id="ARBA00022833"/>
    </source>
</evidence>
<comment type="function">
    <text evidence="12 13">Component of the acetyl coenzyme A carboxylase (ACC) complex. Biotin carboxylase (BC) catalyzes the carboxylation of biotin on its carrier protein (BCCP) and then the CO(2) group is transferred by the transcarboxylase to acetyl-CoA to form malonyl-CoA.</text>
</comment>
<evidence type="ECO:0000259" key="14">
    <source>
        <dbReference type="PROSITE" id="PS50980"/>
    </source>
</evidence>
<feature type="zinc finger region" description="C4-type" evidence="13">
    <location>
        <begin position="45"/>
        <end position="67"/>
    </location>
</feature>
<feature type="binding site" evidence="13">
    <location>
        <position position="48"/>
    </location>
    <ligand>
        <name>Zn(2+)</name>
        <dbReference type="ChEBI" id="CHEBI:29105"/>
    </ligand>
</feature>
<evidence type="ECO:0000256" key="9">
    <source>
        <dbReference type="ARBA" id="ARBA00022840"/>
    </source>
</evidence>
<feature type="binding site" evidence="13">
    <location>
        <position position="64"/>
    </location>
    <ligand>
        <name>Zn(2+)</name>
        <dbReference type="ChEBI" id="CHEBI:29105"/>
    </ligand>
</feature>
<reference evidence="15 16" key="1">
    <citation type="journal article" date="2021" name="Int. J. Syst. Evol. Microbiol.">
        <title>Reticulibacter mediterranei gen. nov., sp. nov., within the new family Reticulibacteraceae fam. nov., and Ktedonospora formicarum gen. nov., sp. nov., Ktedonobacter robiniae sp. nov., Dictyobacter formicarum sp. nov. and Dictyobacter arantiisoli sp. nov., belonging to the class Ktedonobacteria.</title>
        <authorList>
            <person name="Yabe S."/>
            <person name="Zheng Y."/>
            <person name="Wang C.M."/>
            <person name="Sakai Y."/>
            <person name="Abe K."/>
            <person name="Yokota A."/>
            <person name="Donadio S."/>
            <person name="Cavaletti L."/>
            <person name="Monciardini P."/>
        </authorList>
    </citation>
    <scope>NUCLEOTIDE SEQUENCE [LARGE SCALE GENOMIC DNA]</scope>
    <source>
        <strain evidence="15 16">SOSP1-9</strain>
    </source>
</reference>
<evidence type="ECO:0000256" key="2">
    <source>
        <dbReference type="ARBA" id="ARBA00022516"/>
    </source>
</evidence>
<keyword evidence="10 13" id="KW-0443">Lipid metabolism</keyword>
<evidence type="ECO:0000256" key="5">
    <source>
        <dbReference type="ARBA" id="ARBA00022741"/>
    </source>
</evidence>
<keyword evidence="8 13" id="KW-0862">Zinc</keyword>
<dbReference type="InterPro" id="IPR000438">
    <property type="entry name" value="Acetyl_CoA_COase_Trfase_b_su"/>
</dbReference>
<comment type="subcellular location">
    <subcellularLocation>
        <location evidence="1 13">Cytoplasm</location>
    </subcellularLocation>
</comment>
<dbReference type="EMBL" id="BNJJ01000039">
    <property type="protein sequence ID" value="GHO89552.1"/>
    <property type="molecule type" value="Genomic_DNA"/>
</dbReference>
<keyword evidence="9 13" id="KW-0067">ATP-binding</keyword>
<keyword evidence="11 13" id="KW-0275">Fatty acid biosynthesis</keyword>
<evidence type="ECO:0000256" key="4">
    <source>
        <dbReference type="ARBA" id="ARBA00022723"/>
    </source>
</evidence>
<dbReference type="InterPro" id="IPR034733">
    <property type="entry name" value="AcCoA_carboxyl_beta"/>
</dbReference>
<evidence type="ECO:0000256" key="10">
    <source>
        <dbReference type="ARBA" id="ARBA00023098"/>
    </source>
</evidence>
<evidence type="ECO:0000256" key="6">
    <source>
        <dbReference type="ARBA" id="ARBA00022771"/>
    </source>
</evidence>
<dbReference type="SUPFAM" id="SSF52096">
    <property type="entry name" value="ClpP/crotonase"/>
    <property type="match status" value="1"/>
</dbReference>
<feature type="binding site" evidence="13">
    <location>
        <position position="67"/>
    </location>
    <ligand>
        <name>Zn(2+)</name>
        <dbReference type="ChEBI" id="CHEBI:29105"/>
    </ligand>
</feature>
<comment type="pathway">
    <text evidence="13">Lipid metabolism; malonyl-CoA biosynthesis; malonyl-CoA from acetyl-CoA: step 1/1.</text>
</comment>
<evidence type="ECO:0000256" key="1">
    <source>
        <dbReference type="ARBA" id="ARBA00004496"/>
    </source>
</evidence>
<comment type="similarity">
    <text evidence="13">Belongs to the AccD/PCCB family.</text>
</comment>
<comment type="subunit">
    <text evidence="13">Acetyl-CoA carboxylase is a heterohexamer composed of biotin carboxyl carrier protein (AccB), biotin carboxylase (AccC) and two subunits each of ACCase subunit alpha (AccA) and ACCase subunit beta (AccD).</text>
</comment>
<keyword evidence="6 13" id="KW-0863">Zinc-finger</keyword>
<evidence type="ECO:0000256" key="3">
    <source>
        <dbReference type="ARBA" id="ARBA00022679"/>
    </source>
</evidence>
<keyword evidence="7 13" id="KW-0276">Fatty acid metabolism</keyword>
<organism evidence="15 16">
    <name type="scientific">Dictyobacter formicarum</name>
    <dbReference type="NCBI Taxonomy" id="2778368"/>
    <lineage>
        <taxon>Bacteria</taxon>
        <taxon>Bacillati</taxon>
        <taxon>Chloroflexota</taxon>
        <taxon>Ktedonobacteria</taxon>
        <taxon>Ktedonobacterales</taxon>
        <taxon>Dictyobacteraceae</taxon>
        <taxon>Dictyobacter</taxon>
    </lineage>
</organism>
<feature type="domain" description="CoA carboxyltransferase N-terminal" evidence="14">
    <location>
        <begin position="41"/>
        <end position="308"/>
    </location>
</feature>
<feature type="binding site" evidence="13">
    <location>
        <position position="45"/>
    </location>
    <ligand>
        <name>Zn(2+)</name>
        <dbReference type="ChEBI" id="CHEBI:29105"/>
    </ligand>
</feature>
<dbReference type="InterPro" id="IPR041010">
    <property type="entry name" value="Znf-ACC"/>
</dbReference>
<keyword evidence="13" id="KW-0963">Cytoplasm</keyword>
<dbReference type="Gene3D" id="3.90.226.10">
    <property type="entry name" value="2-enoyl-CoA Hydratase, Chain A, domain 1"/>
    <property type="match status" value="1"/>
</dbReference>
<dbReference type="NCBIfam" id="TIGR00515">
    <property type="entry name" value="accD"/>
    <property type="match status" value="1"/>
</dbReference>
<keyword evidence="16" id="KW-1185">Reference proteome</keyword>
<dbReference type="PANTHER" id="PTHR42995">
    <property type="entry name" value="ACETYL-COENZYME A CARBOXYLASE CARBOXYL TRANSFERASE SUBUNIT BETA, CHLOROPLASTIC"/>
    <property type="match status" value="1"/>
</dbReference>
<evidence type="ECO:0000313" key="15">
    <source>
        <dbReference type="EMBL" id="GHO89552.1"/>
    </source>
</evidence>
<dbReference type="Proteomes" id="UP000635565">
    <property type="component" value="Unassembled WGS sequence"/>
</dbReference>
<evidence type="ECO:0000256" key="12">
    <source>
        <dbReference type="ARBA" id="ARBA00025280"/>
    </source>
</evidence>